<evidence type="ECO:0000313" key="1">
    <source>
        <dbReference type="EMBL" id="KAK4338993.1"/>
    </source>
</evidence>
<dbReference type="EMBL" id="JAVYJV010000023">
    <property type="protein sequence ID" value="KAK4338993.1"/>
    <property type="molecule type" value="Genomic_DNA"/>
</dbReference>
<name>A0AAE1UNX7_9SOLA</name>
<dbReference type="Proteomes" id="UP001291623">
    <property type="component" value="Unassembled WGS sequence"/>
</dbReference>
<comment type="caution">
    <text evidence="1">The sequence shown here is derived from an EMBL/GenBank/DDBJ whole genome shotgun (WGS) entry which is preliminary data.</text>
</comment>
<sequence>MAAQYALATNISTSLNNFQVMESQDKNNIMRATKEAVVTLKDVLEGKHDKVNEDKLRCSKVPRERWWSSFLHVVEGLAVMSRLTQNKVPLLGNGLEEGSEHQNPDEM</sequence>
<organism evidence="1 2">
    <name type="scientific">Anisodus tanguticus</name>
    <dbReference type="NCBI Taxonomy" id="243964"/>
    <lineage>
        <taxon>Eukaryota</taxon>
        <taxon>Viridiplantae</taxon>
        <taxon>Streptophyta</taxon>
        <taxon>Embryophyta</taxon>
        <taxon>Tracheophyta</taxon>
        <taxon>Spermatophyta</taxon>
        <taxon>Magnoliopsida</taxon>
        <taxon>eudicotyledons</taxon>
        <taxon>Gunneridae</taxon>
        <taxon>Pentapetalae</taxon>
        <taxon>asterids</taxon>
        <taxon>lamiids</taxon>
        <taxon>Solanales</taxon>
        <taxon>Solanaceae</taxon>
        <taxon>Solanoideae</taxon>
        <taxon>Hyoscyameae</taxon>
        <taxon>Anisodus</taxon>
    </lineage>
</organism>
<reference evidence="1" key="1">
    <citation type="submission" date="2023-12" db="EMBL/GenBank/DDBJ databases">
        <title>Genome assembly of Anisodus tanguticus.</title>
        <authorList>
            <person name="Wang Y.-J."/>
        </authorList>
    </citation>
    <scope>NUCLEOTIDE SEQUENCE</scope>
    <source>
        <strain evidence="1">KB-2021</strain>
        <tissue evidence="1">Leaf</tissue>
    </source>
</reference>
<keyword evidence="2" id="KW-1185">Reference proteome</keyword>
<proteinExistence type="predicted"/>
<evidence type="ECO:0000313" key="2">
    <source>
        <dbReference type="Proteomes" id="UP001291623"/>
    </source>
</evidence>
<gene>
    <name evidence="1" type="ORF">RND71_040455</name>
</gene>
<dbReference type="AlphaFoldDB" id="A0AAE1UNX7"/>
<accession>A0AAE1UNX7</accession>
<protein>
    <submittedName>
        <fullName evidence="1">Uncharacterized protein</fullName>
    </submittedName>
</protein>